<dbReference type="SMART" id="SM00471">
    <property type="entry name" value="HDc"/>
    <property type="match status" value="1"/>
</dbReference>
<dbReference type="InterPro" id="IPR003607">
    <property type="entry name" value="HD/PDEase_dom"/>
</dbReference>
<dbReference type="PANTHER" id="PTHR11373:SF40">
    <property type="entry name" value="DEOXYGUANOSINETRIPHOSPHATE TRIPHOSPHOHYDROLASE-LIKE PROTEIN 2"/>
    <property type="match status" value="1"/>
</dbReference>
<comment type="caution">
    <text evidence="3">The sequence shown here is derived from an EMBL/GenBank/DDBJ whole genome shotgun (WGS) entry which is preliminary data.</text>
</comment>
<dbReference type="RefSeq" id="WP_130756990.1">
    <property type="nucleotide sequence ID" value="NZ_BIFY01000022.1"/>
</dbReference>
<protein>
    <submittedName>
        <fullName evidence="3">Deoxyguanosinetriphosphate triphosphohydrolase-like protein</fullName>
    </submittedName>
</protein>
<dbReference type="Pfam" id="PF01966">
    <property type="entry name" value="HD"/>
    <property type="match status" value="1"/>
</dbReference>
<dbReference type="GO" id="GO:0008832">
    <property type="term" value="F:dGTPase activity"/>
    <property type="evidence" value="ECO:0007669"/>
    <property type="project" value="TreeGrafter"/>
</dbReference>
<dbReference type="PANTHER" id="PTHR11373">
    <property type="entry name" value="DEOXYNUCLEOSIDE TRIPHOSPHATE TRIPHOSPHOHYDROLASE"/>
    <property type="match status" value="1"/>
</dbReference>
<dbReference type="Gene3D" id="1.10.3210.10">
    <property type="entry name" value="Hypothetical protein af1432"/>
    <property type="match status" value="1"/>
</dbReference>
<organism evidence="3 4">
    <name type="scientific">Microcystis aeruginosa NIES-4285</name>
    <dbReference type="NCBI Taxonomy" id="2497681"/>
    <lineage>
        <taxon>Bacteria</taxon>
        <taxon>Bacillati</taxon>
        <taxon>Cyanobacteriota</taxon>
        <taxon>Cyanophyceae</taxon>
        <taxon>Oscillatoriophycideae</taxon>
        <taxon>Chroococcales</taxon>
        <taxon>Microcystaceae</taxon>
        <taxon>Microcystis</taxon>
    </lineage>
</organism>
<evidence type="ECO:0000313" key="4">
    <source>
        <dbReference type="Proteomes" id="UP000289660"/>
    </source>
</evidence>
<keyword evidence="1 3" id="KW-0378">Hydrolase</keyword>
<accession>A0A402DC12</accession>
<evidence type="ECO:0000256" key="1">
    <source>
        <dbReference type="ARBA" id="ARBA00022801"/>
    </source>
</evidence>
<feature type="domain" description="HD" evidence="2">
    <location>
        <begin position="73"/>
        <end position="216"/>
    </location>
</feature>
<dbReference type="AlphaFoldDB" id="A0A402DC12"/>
<dbReference type="Pfam" id="PF13286">
    <property type="entry name" value="HD_assoc"/>
    <property type="match status" value="1"/>
</dbReference>
<dbReference type="EMBL" id="BIFY01000022">
    <property type="protein sequence ID" value="GCE59792.1"/>
    <property type="molecule type" value="Genomic_DNA"/>
</dbReference>
<dbReference type="NCBIfam" id="TIGR01353">
    <property type="entry name" value="dGTP_triPase"/>
    <property type="match status" value="1"/>
</dbReference>
<dbReference type="CDD" id="cd00077">
    <property type="entry name" value="HDc"/>
    <property type="match status" value="1"/>
</dbReference>
<dbReference type="PROSITE" id="PS51831">
    <property type="entry name" value="HD"/>
    <property type="match status" value="1"/>
</dbReference>
<evidence type="ECO:0000313" key="3">
    <source>
        <dbReference type="EMBL" id="GCE59792.1"/>
    </source>
</evidence>
<sequence length="422" mass="48834">MYDQDLCQFAQHLEEKLSNFQDREHEVPNDQRGKNRNEYRRDYARVLYCSSFRRLQGKMQLLGIDPTNFHRNRLTHSLEVAQIAGGIARNLGLKNPIVTETCALSHDLGNPAFGHAGERVLNELSQDIGGYEGNAQTLRIFRHLEKKHYAYPGLNLTLRTLLGVTKYFYKKAKNPKKFLYDDDYEFLQDQMDDKHTYIKKSIDAQIMDLADEIAYAAHDLEDAISFGFVSLAEMMHEFDISDKYQSASQQFRDIAYKSREIATQAKRLETSEEYSFIIRKELTSNIVHTLMCDIGKVECQDGSEQLGYKTLSKLAEGLKKLVFKALLRKKDVQLYEKQGERIIKGLFEVYTDAKFNKDLLLLPPELRAIAKDTQEDAPMRKRVVIDYLAGMMDSFAVQEYQRYFGASSLDKIYDQNIWGNQT</sequence>
<dbReference type="GO" id="GO:0006203">
    <property type="term" value="P:dGTP catabolic process"/>
    <property type="evidence" value="ECO:0007669"/>
    <property type="project" value="TreeGrafter"/>
</dbReference>
<dbReference type="InterPro" id="IPR026875">
    <property type="entry name" value="PHydrolase_assoc_dom"/>
</dbReference>
<dbReference type="InterPro" id="IPR050135">
    <property type="entry name" value="dGTPase-like"/>
</dbReference>
<gene>
    <name evidence="3" type="primary">dgt</name>
    <name evidence="3" type="ORF">MiAbB_01711</name>
</gene>
<dbReference type="Proteomes" id="UP000289660">
    <property type="component" value="Unassembled WGS sequence"/>
</dbReference>
<dbReference type="InterPro" id="IPR006674">
    <property type="entry name" value="HD_domain"/>
</dbReference>
<proteinExistence type="predicted"/>
<reference evidence="4" key="1">
    <citation type="submission" date="2018-12" db="EMBL/GenBank/DDBJ databases">
        <title>Genome sequence of Microcystis aeruginosa NIES-4285.</title>
        <authorList>
            <person name="Tanabe Y."/>
        </authorList>
    </citation>
    <scope>NUCLEOTIDE SEQUENCE [LARGE SCALE GENOMIC DNA]</scope>
    <source>
        <strain evidence="4">NIES-4285</strain>
    </source>
</reference>
<name>A0A402DC12_MICAE</name>
<evidence type="ECO:0000259" key="2">
    <source>
        <dbReference type="PROSITE" id="PS51831"/>
    </source>
</evidence>
<dbReference type="SUPFAM" id="SSF109604">
    <property type="entry name" value="HD-domain/PDEase-like"/>
    <property type="match status" value="1"/>
</dbReference>
<dbReference type="InterPro" id="IPR006261">
    <property type="entry name" value="dGTPase"/>
</dbReference>